<gene>
    <name evidence="1" type="ORF">LXM24_01020</name>
</gene>
<protein>
    <recommendedName>
        <fullName evidence="3">DUF642 domain-containing protein</fullName>
    </recommendedName>
</protein>
<organism evidence="1 2">
    <name type="scientific">Dyadobacter fanqingshengii</name>
    <dbReference type="NCBI Taxonomy" id="2906443"/>
    <lineage>
        <taxon>Bacteria</taxon>
        <taxon>Pseudomonadati</taxon>
        <taxon>Bacteroidota</taxon>
        <taxon>Cytophagia</taxon>
        <taxon>Cytophagales</taxon>
        <taxon>Spirosomataceae</taxon>
        <taxon>Dyadobacter</taxon>
    </lineage>
</organism>
<reference evidence="1" key="1">
    <citation type="submission" date="2021-12" db="EMBL/GenBank/DDBJ databases">
        <title>Novel species in genus Dyadobacter.</title>
        <authorList>
            <person name="Ma C."/>
        </authorList>
    </citation>
    <scope>NUCLEOTIDE SEQUENCE</scope>
    <source>
        <strain evidence="1">CY399</strain>
    </source>
</reference>
<keyword evidence="2" id="KW-1185">Reference proteome</keyword>
<dbReference type="EMBL" id="JAJTTA010000001">
    <property type="protein sequence ID" value="MCF0038647.1"/>
    <property type="molecule type" value="Genomic_DNA"/>
</dbReference>
<name>A0A9X1TEM9_9BACT</name>
<evidence type="ECO:0000313" key="2">
    <source>
        <dbReference type="Proteomes" id="UP001139700"/>
    </source>
</evidence>
<accession>A0A9X1TEM9</accession>
<evidence type="ECO:0008006" key="3">
    <source>
        <dbReference type="Google" id="ProtNLM"/>
    </source>
</evidence>
<evidence type="ECO:0000313" key="1">
    <source>
        <dbReference type="EMBL" id="MCF0038647.1"/>
    </source>
</evidence>
<proteinExistence type="predicted"/>
<comment type="caution">
    <text evidence="1">The sequence shown here is derived from an EMBL/GenBank/DDBJ whole genome shotgun (WGS) entry which is preliminary data.</text>
</comment>
<dbReference type="AlphaFoldDB" id="A0A9X1TEM9"/>
<dbReference type="RefSeq" id="WP_234611160.1">
    <property type="nucleotide sequence ID" value="NZ_CP098806.1"/>
</dbReference>
<dbReference type="Proteomes" id="UP001139700">
    <property type="component" value="Unassembled WGS sequence"/>
</dbReference>
<sequence>MKQLDHYLKACFVASNRNKCLTTKTTKMNLVQKLPIGLGLACLMMLNSCSKEDAQTPQPAKSERTDASMRDDGGYIKVLPIFHSTFGPLGSNVYPNGWQRGGSTSSDLIGYPTGSSNFTHLFGNPAWPWESPISPIQDVPNASSFLTISTKAKKTWTEDGTSTGKRSSVETTIKNLTPGKLYELTYYTTSSICAVKQNNLTPTYASAVVVDWIYSNGTKKNAMTMSLKNWKGTWKKQAITFEAAEKEQVLNFTAFTDSESTFGYAHIFVDHKSIKEVEPAELP</sequence>